<dbReference type="AlphaFoldDB" id="A0A9W6BDW5"/>
<dbReference type="Gene3D" id="3.30.2350.10">
    <property type="entry name" value="Pseudouridine synthase"/>
    <property type="match status" value="2"/>
</dbReference>
<comment type="similarity">
    <text evidence="1">Belongs to the pseudouridine synthase TruB family.</text>
</comment>
<feature type="compositionally biased region" description="Gly residues" evidence="5">
    <location>
        <begin position="152"/>
        <end position="161"/>
    </location>
</feature>
<organism evidence="7 8">
    <name type="scientific">Pleodorina starrii</name>
    <dbReference type="NCBI Taxonomy" id="330485"/>
    <lineage>
        <taxon>Eukaryota</taxon>
        <taxon>Viridiplantae</taxon>
        <taxon>Chlorophyta</taxon>
        <taxon>core chlorophytes</taxon>
        <taxon>Chlorophyceae</taxon>
        <taxon>CS clade</taxon>
        <taxon>Chlamydomonadales</taxon>
        <taxon>Volvocaceae</taxon>
        <taxon>Pleodorina</taxon>
    </lineage>
</organism>
<proteinExistence type="inferred from homology"/>
<evidence type="ECO:0000256" key="4">
    <source>
        <dbReference type="ARBA" id="ARBA00023235"/>
    </source>
</evidence>
<feature type="region of interest" description="Disordered" evidence="5">
    <location>
        <begin position="135"/>
        <end position="171"/>
    </location>
</feature>
<keyword evidence="4" id="KW-0413">Isomerase</keyword>
<reference evidence="7 8" key="1">
    <citation type="journal article" date="2023" name="Commun. Biol.">
        <title>Reorganization of the ancestral sex-determining regions during the evolution of trioecy in Pleodorina starrii.</title>
        <authorList>
            <person name="Takahashi K."/>
            <person name="Suzuki S."/>
            <person name="Kawai-Toyooka H."/>
            <person name="Yamamoto K."/>
            <person name="Hamaji T."/>
            <person name="Ootsuki R."/>
            <person name="Yamaguchi H."/>
            <person name="Kawachi M."/>
            <person name="Higashiyama T."/>
            <person name="Nozaki H."/>
        </authorList>
    </citation>
    <scope>NUCLEOTIDE SEQUENCE [LARGE SCALE GENOMIC DNA]</scope>
    <source>
        <strain evidence="7 8">NIES-4479</strain>
    </source>
</reference>
<evidence type="ECO:0000313" key="7">
    <source>
        <dbReference type="EMBL" id="GLC49792.1"/>
    </source>
</evidence>
<dbReference type="PANTHER" id="PTHR13767:SF2">
    <property type="entry name" value="PSEUDOURIDYLATE SYNTHASE TRUB1"/>
    <property type="match status" value="1"/>
</dbReference>
<dbReference type="GO" id="GO:0160148">
    <property type="term" value="F:tRNA pseudouridine(55) synthase activity"/>
    <property type="evidence" value="ECO:0007669"/>
    <property type="project" value="UniProtKB-EC"/>
</dbReference>
<keyword evidence="8" id="KW-1185">Reference proteome</keyword>
<dbReference type="GO" id="GO:0005634">
    <property type="term" value="C:nucleus"/>
    <property type="evidence" value="ECO:0007669"/>
    <property type="project" value="TreeGrafter"/>
</dbReference>
<feature type="domain" description="Pseudouridine synthase II N-terminal" evidence="6">
    <location>
        <begin position="37"/>
        <end position="120"/>
    </location>
</feature>
<dbReference type="GO" id="GO:1990481">
    <property type="term" value="P:mRNA pseudouridine synthesis"/>
    <property type="evidence" value="ECO:0007669"/>
    <property type="project" value="TreeGrafter"/>
</dbReference>
<dbReference type="EMBL" id="BRXU01000003">
    <property type="protein sequence ID" value="GLC49792.1"/>
    <property type="molecule type" value="Genomic_DNA"/>
</dbReference>
<dbReference type="PANTHER" id="PTHR13767">
    <property type="entry name" value="TRNA-PSEUDOURIDINE SYNTHASE"/>
    <property type="match status" value="1"/>
</dbReference>
<evidence type="ECO:0000256" key="5">
    <source>
        <dbReference type="SAM" id="MobiDB-lite"/>
    </source>
</evidence>
<evidence type="ECO:0000256" key="1">
    <source>
        <dbReference type="ARBA" id="ARBA00008999"/>
    </source>
</evidence>
<keyword evidence="3" id="KW-0819">tRNA processing</keyword>
<dbReference type="InterPro" id="IPR020103">
    <property type="entry name" value="PsdUridine_synth_cat_dom_sf"/>
</dbReference>
<name>A0A9W6BDW5_9CHLO</name>
<dbReference type="GO" id="GO:0003723">
    <property type="term" value="F:RNA binding"/>
    <property type="evidence" value="ECO:0007669"/>
    <property type="project" value="InterPro"/>
</dbReference>
<gene>
    <name evidence="7" type="primary">PLEST008914</name>
    <name evidence="7" type="ORF">PLESTB_000309100</name>
</gene>
<dbReference type="SUPFAM" id="SSF55120">
    <property type="entry name" value="Pseudouridine synthase"/>
    <property type="match status" value="1"/>
</dbReference>
<dbReference type="Pfam" id="PF01509">
    <property type="entry name" value="TruB_N"/>
    <property type="match status" value="1"/>
</dbReference>
<dbReference type="GO" id="GO:0006400">
    <property type="term" value="P:tRNA modification"/>
    <property type="evidence" value="ECO:0007669"/>
    <property type="project" value="TreeGrafter"/>
</dbReference>
<comment type="caution">
    <text evidence="7">The sequence shown here is derived from an EMBL/GenBank/DDBJ whole genome shotgun (WGS) entry which is preliminary data.</text>
</comment>
<dbReference type="InterPro" id="IPR014780">
    <property type="entry name" value="tRNA_psdUridine_synth_TruB"/>
</dbReference>
<protein>
    <recommendedName>
        <fullName evidence="2">tRNA pseudouridine(55) synthase</fullName>
        <ecNumber evidence="2">5.4.99.25</ecNumber>
    </recommendedName>
</protein>
<evidence type="ECO:0000256" key="2">
    <source>
        <dbReference type="ARBA" id="ARBA00012787"/>
    </source>
</evidence>
<dbReference type="Proteomes" id="UP001165080">
    <property type="component" value="Unassembled WGS sequence"/>
</dbReference>
<evidence type="ECO:0000313" key="8">
    <source>
        <dbReference type="Proteomes" id="UP001165080"/>
    </source>
</evidence>
<sequence>MTSFPAHLHSDVLSNGLLLLDKPPHWEVPEVVAAVQRATRAAKVASVAPLDAAASGLMLLCFGAATRLSARVEAAPKRYEGSLVLGAAAAAVDVRGGSLVAGAMPWDHVMDEELQEAADGMMAALNSGVSVSVGFNDDGSGDEDGDGAASSRGGGSAGGRAGSAAAAAGGSGGGVTLQVLPPRFRLRQYSSSFRYYEDDDGPSIHTVPVRLLEFKAWRASEEEILRAAAAAAAAAAVGAKSSAAAAARSRLGLADPRVSISGGGSGGDDDVAALVGRVVRFSVLLSGRAHVRSLVAMYGRRLRTCAVLDELRRTQVASFDVGDAWSLEAVLPILQRYKR</sequence>
<evidence type="ECO:0000259" key="6">
    <source>
        <dbReference type="Pfam" id="PF01509"/>
    </source>
</evidence>
<dbReference type="EC" id="5.4.99.25" evidence="2"/>
<evidence type="ECO:0000256" key="3">
    <source>
        <dbReference type="ARBA" id="ARBA00022694"/>
    </source>
</evidence>
<accession>A0A9W6BDW5</accession>
<dbReference type="InterPro" id="IPR002501">
    <property type="entry name" value="PsdUridine_synth_N"/>
</dbReference>